<dbReference type="InterPro" id="IPR001789">
    <property type="entry name" value="Sig_transdc_resp-reg_receiver"/>
</dbReference>
<evidence type="ECO:0000313" key="11">
    <source>
        <dbReference type="EMBL" id="HIY72614.1"/>
    </source>
</evidence>
<dbReference type="GO" id="GO:0005829">
    <property type="term" value="C:cytosol"/>
    <property type="evidence" value="ECO:0007669"/>
    <property type="project" value="TreeGrafter"/>
</dbReference>
<dbReference type="CDD" id="cd00156">
    <property type="entry name" value="REC"/>
    <property type="match status" value="1"/>
</dbReference>
<dbReference type="GO" id="GO:0000976">
    <property type="term" value="F:transcription cis-regulatory region binding"/>
    <property type="evidence" value="ECO:0007669"/>
    <property type="project" value="TreeGrafter"/>
</dbReference>
<dbReference type="Gene3D" id="3.40.50.2300">
    <property type="match status" value="1"/>
</dbReference>
<evidence type="ECO:0000259" key="10">
    <source>
        <dbReference type="PROSITE" id="PS50930"/>
    </source>
</evidence>
<evidence type="ECO:0000256" key="1">
    <source>
        <dbReference type="ARBA" id="ARBA00018672"/>
    </source>
</evidence>
<proteinExistence type="predicted"/>
<organism evidence="11 12">
    <name type="scientific">Candidatus Intestinimonas merdavium</name>
    <dbReference type="NCBI Taxonomy" id="2838622"/>
    <lineage>
        <taxon>Bacteria</taxon>
        <taxon>Bacillati</taxon>
        <taxon>Bacillota</taxon>
        <taxon>Clostridia</taxon>
        <taxon>Eubacteriales</taxon>
        <taxon>Intestinimonas</taxon>
    </lineage>
</organism>
<feature type="domain" description="HTH LytTR-type" evidence="10">
    <location>
        <begin position="128"/>
        <end position="230"/>
    </location>
</feature>
<dbReference type="InterPro" id="IPR011006">
    <property type="entry name" value="CheY-like_superfamily"/>
</dbReference>
<dbReference type="Pfam" id="PF00072">
    <property type="entry name" value="Response_reg"/>
    <property type="match status" value="1"/>
</dbReference>
<keyword evidence="6" id="KW-0804">Transcription</keyword>
<evidence type="ECO:0000313" key="12">
    <source>
        <dbReference type="Proteomes" id="UP000886824"/>
    </source>
</evidence>
<dbReference type="SUPFAM" id="SSF52172">
    <property type="entry name" value="CheY-like"/>
    <property type="match status" value="1"/>
</dbReference>
<gene>
    <name evidence="11" type="ORF">H9826_01385</name>
</gene>
<dbReference type="PANTHER" id="PTHR48111">
    <property type="entry name" value="REGULATOR OF RPOS"/>
    <property type="match status" value="1"/>
</dbReference>
<keyword evidence="5 11" id="KW-0238">DNA-binding</keyword>
<dbReference type="PROSITE" id="PS50930">
    <property type="entry name" value="HTH_LYTTR"/>
    <property type="match status" value="1"/>
</dbReference>
<keyword evidence="4" id="KW-0805">Transcription regulation</keyword>
<evidence type="ECO:0000256" key="4">
    <source>
        <dbReference type="ARBA" id="ARBA00023015"/>
    </source>
</evidence>
<feature type="domain" description="Response regulatory" evidence="9">
    <location>
        <begin position="5"/>
        <end position="119"/>
    </location>
</feature>
<name>A0A9D2CDM4_9FIRM</name>
<dbReference type="PROSITE" id="PS50110">
    <property type="entry name" value="RESPONSE_REGULATORY"/>
    <property type="match status" value="1"/>
</dbReference>
<evidence type="ECO:0000259" key="9">
    <source>
        <dbReference type="PROSITE" id="PS50110"/>
    </source>
</evidence>
<evidence type="ECO:0000256" key="2">
    <source>
        <dbReference type="ARBA" id="ARBA00022553"/>
    </source>
</evidence>
<dbReference type="Pfam" id="PF04397">
    <property type="entry name" value="LytTR"/>
    <property type="match status" value="1"/>
</dbReference>
<keyword evidence="2 8" id="KW-0597">Phosphoprotein</keyword>
<dbReference type="EMBL" id="DXCX01000016">
    <property type="protein sequence ID" value="HIY72614.1"/>
    <property type="molecule type" value="Genomic_DNA"/>
</dbReference>
<reference evidence="11" key="2">
    <citation type="submission" date="2021-04" db="EMBL/GenBank/DDBJ databases">
        <authorList>
            <person name="Gilroy R."/>
        </authorList>
    </citation>
    <scope>NUCLEOTIDE SEQUENCE</scope>
    <source>
        <strain evidence="11">CHK33-7979</strain>
    </source>
</reference>
<dbReference type="SMART" id="SM00448">
    <property type="entry name" value="REC"/>
    <property type="match status" value="1"/>
</dbReference>
<dbReference type="Gene3D" id="2.40.50.1020">
    <property type="entry name" value="LytTr DNA-binding domain"/>
    <property type="match status" value="1"/>
</dbReference>
<dbReference type="InterPro" id="IPR007492">
    <property type="entry name" value="LytTR_DNA-bd_dom"/>
</dbReference>
<sequence>MAALRVAVCEDQEEERERLLAMLAACSVENVPTAFASGEELLAEYRPDQFDLLLMDIYMGDMTGIETVERVRQMGESVPVAFLTTSADYTWESRRLSALMYLEKPVKWEKLEETLKLARMKLDNRPTLVVYQGGEVENLPLEDILFLEQQGRQVCIVTRNSGTTTIYGKLSDLLPQLEGAPFFQTHKSYCVHLAQVVKVDEALRCFVMAGGKNVPIRRLLMGKAKRAWVDFLFAQTRGER</sequence>
<dbReference type="SMART" id="SM00850">
    <property type="entry name" value="LytTR"/>
    <property type="match status" value="1"/>
</dbReference>
<comment type="caution">
    <text evidence="11">The sequence shown here is derived from an EMBL/GenBank/DDBJ whole genome shotgun (WGS) entry which is preliminary data.</text>
</comment>
<dbReference type="AlphaFoldDB" id="A0A9D2CDM4"/>
<dbReference type="GO" id="GO:0000156">
    <property type="term" value="F:phosphorelay response regulator activity"/>
    <property type="evidence" value="ECO:0007669"/>
    <property type="project" value="TreeGrafter"/>
</dbReference>
<evidence type="ECO:0000256" key="3">
    <source>
        <dbReference type="ARBA" id="ARBA00023012"/>
    </source>
</evidence>
<evidence type="ECO:0000256" key="8">
    <source>
        <dbReference type="PROSITE-ProRule" id="PRU00169"/>
    </source>
</evidence>
<evidence type="ECO:0000256" key="5">
    <source>
        <dbReference type="ARBA" id="ARBA00023125"/>
    </source>
</evidence>
<dbReference type="GO" id="GO:0032993">
    <property type="term" value="C:protein-DNA complex"/>
    <property type="evidence" value="ECO:0007669"/>
    <property type="project" value="TreeGrafter"/>
</dbReference>
<dbReference type="PANTHER" id="PTHR48111:SF1">
    <property type="entry name" value="TWO-COMPONENT RESPONSE REGULATOR ORR33"/>
    <property type="match status" value="1"/>
</dbReference>
<protein>
    <recommendedName>
        <fullName evidence="1">Stage 0 sporulation protein A homolog</fullName>
    </recommendedName>
</protein>
<comment type="function">
    <text evidence="7">May play the central regulatory role in sporulation. It may be an element of the effector pathway responsible for the activation of sporulation genes in response to nutritional stress. Spo0A may act in concert with spo0H (a sigma factor) to control the expression of some genes that are critical to the sporulation process.</text>
</comment>
<evidence type="ECO:0000256" key="6">
    <source>
        <dbReference type="ARBA" id="ARBA00023163"/>
    </source>
</evidence>
<reference evidence="11" key="1">
    <citation type="journal article" date="2021" name="PeerJ">
        <title>Extensive microbial diversity within the chicken gut microbiome revealed by metagenomics and culture.</title>
        <authorList>
            <person name="Gilroy R."/>
            <person name="Ravi A."/>
            <person name="Getino M."/>
            <person name="Pursley I."/>
            <person name="Horton D.L."/>
            <person name="Alikhan N.F."/>
            <person name="Baker D."/>
            <person name="Gharbi K."/>
            <person name="Hall N."/>
            <person name="Watson M."/>
            <person name="Adriaenssens E.M."/>
            <person name="Foster-Nyarko E."/>
            <person name="Jarju S."/>
            <person name="Secka A."/>
            <person name="Antonio M."/>
            <person name="Oren A."/>
            <person name="Chaudhuri R.R."/>
            <person name="La Ragione R."/>
            <person name="Hildebrand F."/>
            <person name="Pallen M.J."/>
        </authorList>
    </citation>
    <scope>NUCLEOTIDE SEQUENCE</scope>
    <source>
        <strain evidence="11">CHK33-7979</strain>
    </source>
</reference>
<dbReference type="GO" id="GO:0006355">
    <property type="term" value="P:regulation of DNA-templated transcription"/>
    <property type="evidence" value="ECO:0007669"/>
    <property type="project" value="TreeGrafter"/>
</dbReference>
<feature type="modified residue" description="4-aspartylphosphate" evidence="8">
    <location>
        <position position="56"/>
    </location>
</feature>
<dbReference type="InterPro" id="IPR039420">
    <property type="entry name" value="WalR-like"/>
</dbReference>
<keyword evidence="3" id="KW-0902">Two-component regulatory system</keyword>
<accession>A0A9D2CDM4</accession>
<dbReference type="Proteomes" id="UP000886824">
    <property type="component" value="Unassembled WGS sequence"/>
</dbReference>
<evidence type="ECO:0000256" key="7">
    <source>
        <dbReference type="ARBA" id="ARBA00024867"/>
    </source>
</evidence>